<organism evidence="1 2">
    <name type="scientific">Nocardia rhizosphaerihabitans</name>
    <dbReference type="NCBI Taxonomy" id="1691570"/>
    <lineage>
        <taxon>Bacteria</taxon>
        <taxon>Bacillati</taxon>
        <taxon>Actinomycetota</taxon>
        <taxon>Actinomycetes</taxon>
        <taxon>Mycobacteriales</taxon>
        <taxon>Nocardiaceae</taxon>
        <taxon>Nocardia</taxon>
    </lineage>
</organism>
<dbReference type="EMBL" id="BMNE01000011">
    <property type="protein sequence ID" value="GGN97724.1"/>
    <property type="molecule type" value="Genomic_DNA"/>
</dbReference>
<keyword evidence="2" id="KW-1185">Reference proteome</keyword>
<accession>A0ABQ2L174</accession>
<gene>
    <name evidence="1" type="ORF">GCM10011610_64030</name>
</gene>
<dbReference type="Proteomes" id="UP000658127">
    <property type="component" value="Unassembled WGS sequence"/>
</dbReference>
<proteinExistence type="predicted"/>
<reference evidence="2" key="1">
    <citation type="journal article" date="2019" name="Int. J. Syst. Evol. Microbiol.">
        <title>The Global Catalogue of Microorganisms (GCM) 10K type strain sequencing project: providing services to taxonomists for standard genome sequencing and annotation.</title>
        <authorList>
            <consortium name="The Broad Institute Genomics Platform"/>
            <consortium name="The Broad Institute Genome Sequencing Center for Infectious Disease"/>
            <person name="Wu L."/>
            <person name="Ma J."/>
        </authorList>
    </citation>
    <scope>NUCLEOTIDE SEQUENCE [LARGE SCALE GENOMIC DNA]</scope>
    <source>
        <strain evidence="2">CGMCC 4.7329</strain>
    </source>
</reference>
<evidence type="ECO:0000313" key="2">
    <source>
        <dbReference type="Proteomes" id="UP000658127"/>
    </source>
</evidence>
<evidence type="ECO:0000313" key="1">
    <source>
        <dbReference type="EMBL" id="GGN97724.1"/>
    </source>
</evidence>
<protein>
    <submittedName>
        <fullName evidence="1">Uncharacterized protein</fullName>
    </submittedName>
</protein>
<dbReference type="RefSeq" id="WP_189034237.1">
    <property type="nucleotide sequence ID" value="NZ_BMNE01000011.1"/>
</dbReference>
<comment type="caution">
    <text evidence="1">The sequence shown here is derived from an EMBL/GenBank/DDBJ whole genome shotgun (WGS) entry which is preliminary data.</text>
</comment>
<name>A0ABQ2L174_9NOCA</name>
<sequence length="191" mass="20861">MNVAQDAGLVTNWWTYAHQHPLRYRLAVLATNARDVVEHAGGWLFDRSMAGWDVNVVLADVTDLAPLQILGVTVLELEGPLAVPVHHTWPDALAVAPDLLLSDSRVRDGVLNCLENDLIEVVVWGNPLPAEFECRVDGMDHRLSAAAHAFKSRALAATDATPQPVPLIEGFRCNARSLAAAGREVNLSHRR</sequence>